<dbReference type="SUPFAM" id="SSF56219">
    <property type="entry name" value="DNase I-like"/>
    <property type="match status" value="1"/>
</dbReference>
<organism evidence="2 3">
    <name type="scientific">Araneus ventricosus</name>
    <name type="common">Orbweaver spider</name>
    <name type="synonym">Epeira ventricosa</name>
    <dbReference type="NCBI Taxonomy" id="182803"/>
    <lineage>
        <taxon>Eukaryota</taxon>
        <taxon>Metazoa</taxon>
        <taxon>Ecdysozoa</taxon>
        <taxon>Arthropoda</taxon>
        <taxon>Chelicerata</taxon>
        <taxon>Arachnida</taxon>
        <taxon>Araneae</taxon>
        <taxon>Araneomorphae</taxon>
        <taxon>Entelegynae</taxon>
        <taxon>Araneoidea</taxon>
        <taxon>Araneidae</taxon>
        <taxon>Araneus</taxon>
    </lineage>
</organism>
<dbReference type="GO" id="GO:0003824">
    <property type="term" value="F:catalytic activity"/>
    <property type="evidence" value="ECO:0007669"/>
    <property type="project" value="InterPro"/>
</dbReference>
<reference evidence="2 3" key="1">
    <citation type="journal article" date="2019" name="Sci. Rep.">
        <title>Orb-weaving spider Araneus ventricosus genome elucidates the spidroin gene catalogue.</title>
        <authorList>
            <person name="Kono N."/>
            <person name="Nakamura H."/>
            <person name="Ohtoshi R."/>
            <person name="Moran D.A.P."/>
            <person name="Shinohara A."/>
            <person name="Yoshida Y."/>
            <person name="Fujiwara M."/>
            <person name="Mori M."/>
            <person name="Tomita M."/>
            <person name="Arakawa K."/>
        </authorList>
    </citation>
    <scope>NUCLEOTIDE SEQUENCE [LARGE SCALE GENOMIC DNA]</scope>
</reference>
<proteinExistence type="predicted"/>
<evidence type="ECO:0000259" key="1">
    <source>
        <dbReference type="Pfam" id="PF03372"/>
    </source>
</evidence>
<dbReference type="InterPro" id="IPR005135">
    <property type="entry name" value="Endo/exonuclease/phosphatase"/>
</dbReference>
<sequence length="245" mass="26632">MYRHLGDLLSVQAHSMKQDVPPDTDSDSSETIKPEIFKAQRKKASKAQNSLALKLGKRGLAHKDLAKKFSRHSRKSVALGIAQDGLVHKALPSLFGGIPKNPDVISLHPSEDEDLKMSCELTATPNVPVSNSFFASNYLMGTFASWNCRGIRSKIVDLKSILNKFHPSCIALQETFLNSNIPLKLRGYNSVQDAGTGINNSGGVCILTSNLYPSSTLPLHTPLQAVAVQIRIKSLISLLCIPTTT</sequence>
<evidence type="ECO:0000313" key="3">
    <source>
        <dbReference type="Proteomes" id="UP000499080"/>
    </source>
</evidence>
<comment type="caution">
    <text evidence="2">The sequence shown here is derived from an EMBL/GenBank/DDBJ whole genome shotgun (WGS) entry which is preliminary data.</text>
</comment>
<dbReference type="AlphaFoldDB" id="A0A4Y2M292"/>
<dbReference type="Pfam" id="PF03372">
    <property type="entry name" value="Exo_endo_phos"/>
    <property type="match status" value="1"/>
</dbReference>
<protein>
    <recommendedName>
        <fullName evidence="1">Endonuclease/exonuclease/phosphatase domain-containing protein</fullName>
    </recommendedName>
</protein>
<dbReference type="Gene3D" id="3.60.10.10">
    <property type="entry name" value="Endonuclease/exonuclease/phosphatase"/>
    <property type="match status" value="1"/>
</dbReference>
<dbReference type="InterPro" id="IPR036691">
    <property type="entry name" value="Endo/exonu/phosph_ase_sf"/>
</dbReference>
<name>A0A4Y2M292_ARAVE</name>
<keyword evidence="3" id="KW-1185">Reference proteome</keyword>
<dbReference type="EMBL" id="BGPR01120853">
    <property type="protein sequence ID" value="GBN19846.1"/>
    <property type="molecule type" value="Genomic_DNA"/>
</dbReference>
<gene>
    <name evidence="2" type="ORF">AVEN_198112_1</name>
</gene>
<evidence type="ECO:0000313" key="2">
    <source>
        <dbReference type="EMBL" id="GBN19846.1"/>
    </source>
</evidence>
<accession>A0A4Y2M292</accession>
<feature type="domain" description="Endonuclease/exonuclease/phosphatase" evidence="1">
    <location>
        <begin position="144"/>
        <end position="209"/>
    </location>
</feature>
<dbReference type="Proteomes" id="UP000499080">
    <property type="component" value="Unassembled WGS sequence"/>
</dbReference>